<gene>
    <name evidence="1" type="ORF">N8E88_16830</name>
</gene>
<accession>A0ACD4D7C4</accession>
<protein>
    <submittedName>
        <fullName evidence="1">DUF4145 domain-containing protein</fullName>
    </submittedName>
</protein>
<organism evidence="1 2">
    <name type="scientific">Phyllobacterium zundukense</name>
    <dbReference type="NCBI Taxonomy" id="1867719"/>
    <lineage>
        <taxon>Bacteria</taxon>
        <taxon>Pseudomonadati</taxon>
        <taxon>Pseudomonadota</taxon>
        <taxon>Alphaproteobacteria</taxon>
        <taxon>Hyphomicrobiales</taxon>
        <taxon>Phyllobacteriaceae</taxon>
        <taxon>Phyllobacterium</taxon>
    </lineage>
</organism>
<reference evidence="1" key="1">
    <citation type="submission" date="2022-09" db="EMBL/GenBank/DDBJ databases">
        <title>Interaction between co-microsymbionts with complementary sets of symbiotic genes in legume-rhizobium systems.</title>
        <authorList>
            <person name="Safronova V."/>
            <person name="Sazanova A."/>
            <person name="Afonin A."/>
            <person name="Chirak E."/>
        </authorList>
    </citation>
    <scope>NUCLEOTIDE SEQUENCE</scope>
    <source>
        <strain evidence="1">A18/3m</strain>
    </source>
</reference>
<dbReference type="Proteomes" id="UP001061991">
    <property type="component" value="Chromosome"/>
</dbReference>
<dbReference type="EMBL" id="CP104973">
    <property type="protein sequence ID" value="UXN61712.1"/>
    <property type="molecule type" value="Genomic_DNA"/>
</dbReference>
<name>A0ACD4D7C4_9HYPH</name>
<evidence type="ECO:0000313" key="1">
    <source>
        <dbReference type="EMBL" id="UXN61712.1"/>
    </source>
</evidence>
<keyword evidence="2" id="KW-1185">Reference proteome</keyword>
<sequence>MIARGFSTYDSLNSEVFFACQACNLGSIYRGQPQDDPVKSTLLLDYARHFDSNPIFVYPGVPTVSTYIPERVANLYREAARCRRLQLYEAAGAIFRKVIDVATKYIYAHDLRLAERNPAEALRPRIKALGQLKILEDDIVELADVVALDGNDAAHDVDPYTANEAEALEELTVDLLERLFVKPAKIAAVRAKQIASGQRKPDPVPEG</sequence>
<evidence type="ECO:0000313" key="2">
    <source>
        <dbReference type="Proteomes" id="UP001061991"/>
    </source>
</evidence>
<proteinExistence type="predicted"/>